<accession>A0A674BTT0</accession>
<dbReference type="PANTHER" id="PTHR46251">
    <property type="entry name" value="RUN DOMAIN-CONTAINING 3 PROTEIN RUNDC3"/>
    <property type="match status" value="1"/>
</dbReference>
<evidence type="ECO:0000256" key="1">
    <source>
        <dbReference type="ARBA" id="ARBA00023054"/>
    </source>
</evidence>
<dbReference type="Gene3D" id="1.20.58.900">
    <property type="match status" value="1"/>
</dbReference>
<comment type="similarity">
    <text evidence="2">Belongs to the RUNDC3 family.</text>
</comment>
<feature type="region of interest" description="Disordered" evidence="4">
    <location>
        <begin position="326"/>
        <end position="353"/>
    </location>
</feature>
<feature type="compositionally biased region" description="Polar residues" evidence="4">
    <location>
        <begin position="326"/>
        <end position="339"/>
    </location>
</feature>
<protein>
    <recommendedName>
        <fullName evidence="3">RUN domain-containing protein 3B</fullName>
    </recommendedName>
</protein>
<keyword evidence="7" id="KW-1185">Reference proteome</keyword>
<reference evidence="6" key="1">
    <citation type="submission" date="2025-08" db="UniProtKB">
        <authorList>
            <consortium name="Ensembl"/>
        </authorList>
    </citation>
    <scope>IDENTIFICATION</scope>
</reference>
<dbReference type="InterPro" id="IPR037213">
    <property type="entry name" value="Run_dom_sf"/>
</dbReference>
<dbReference type="AlphaFoldDB" id="A0A674BTT0"/>
<dbReference type="SUPFAM" id="SSF140741">
    <property type="entry name" value="RUN domain-like"/>
    <property type="match status" value="1"/>
</dbReference>
<reference evidence="6" key="2">
    <citation type="submission" date="2025-09" db="UniProtKB">
        <authorList>
            <consortium name="Ensembl"/>
        </authorList>
    </citation>
    <scope>IDENTIFICATION</scope>
</reference>
<evidence type="ECO:0000256" key="4">
    <source>
        <dbReference type="SAM" id="MobiDB-lite"/>
    </source>
</evidence>
<dbReference type="PANTHER" id="PTHR46251:SF1">
    <property type="entry name" value="RUN DOMAIN-CONTAINING PROTEIN 3B"/>
    <property type="match status" value="1"/>
</dbReference>
<evidence type="ECO:0000256" key="3">
    <source>
        <dbReference type="ARBA" id="ARBA00034857"/>
    </source>
</evidence>
<keyword evidence="1" id="KW-0175">Coiled coil</keyword>
<dbReference type="InterPro" id="IPR004012">
    <property type="entry name" value="Run_dom"/>
</dbReference>
<feature type="region of interest" description="Disordered" evidence="4">
    <location>
        <begin position="384"/>
        <end position="429"/>
    </location>
</feature>
<dbReference type="InterPro" id="IPR047339">
    <property type="entry name" value="RUN_RUNDC3B"/>
</dbReference>
<dbReference type="Pfam" id="PF02759">
    <property type="entry name" value="RUN"/>
    <property type="match status" value="1"/>
</dbReference>
<evidence type="ECO:0000256" key="2">
    <source>
        <dbReference type="ARBA" id="ARBA00034727"/>
    </source>
</evidence>
<dbReference type="Proteomes" id="UP000472277">
    <property type="component" value="Chromosome 3"/>
</dbReference>
<dbReference type="CDD" id="cd17700">
    <property type="entry name" value="RUN_RUNDC3B"/>
    <property type="match status" value="1"/>
</dbReference>
<dbReference type="PROSITE" id="PS50826">
    <property type="entry name" value="RUN"/>
    <property type="match status" value="1"/>
</dbReference>
<feature type="compositionally biased region" description="Polar residues" evidence="4">
    <location>
        <begin position="386"/>
        <end position="396"/>
    </location>
</feature>
<gene>
    <name evidence="6" type="primary">RUNDC3B</name>
    <name evidence="6" type="synonym">LOC115187285</name>
</gene>
<dbReference type="Ensembl" id="ENSSTUT00000079172.1">
    <property type="protein sequence ID" value="ENSSTUP00000074528.1"/>
    <property type="gene ID" value="ENSSTUG00000032295.1"/>
</dbReference>
<dbReference type="SMART" id="SM00593">
    <property type="entry name" value="RUN"/>
    <property type="match status" value="1"/>
</dbReference>
<dbReference type="InterPro" id="IPR047340">
    <property type="entry name" value="RUNDC3A_B"/>
</dbReference>
<proteinExistence type="inferred from homology"/>
<dbReference type="GeneTree" id="ENSGT00940000159175"/>
<feature type="domain" description="RUN" evidence="5">
    <location>
        <begin position="48"/>
        <end position="180"/>
    </location>
</feature>
<evidence type="ECO:0000259" key="5">
    <source>
        <dbReference type="PROSITE" id="PS50826"/>
    </source>
</evidence>
<name>A0A674BTT0_SALTR</name>
<organism evidence="6 7">
    <name type="scientific">Salmo trutta</name>
    <name type="common">Brown trout</name>
    <dbReference type="NCBI Taxonomy" id="8032"/>
    <lineage>
        <taxon>Eukaryota</taxon>
        <taxon>Metazoa</taxon>
        <taxon>Chordata</taxon>
        <taxon>Craniata</taxon>
        <taxon>Vertebrata</taxon>
        <taxon>Euteleostomi</taxon>
        <taxon>Actinopterygii</taxon>
        <taxon>Neopterygii</taxon>
        <taxon>Teleostei</taxon>
        <taxon>Protacanthopterygii</taxon>
        <taxon>Salmoniformes</taxon>
        <taxon>Salmonidae</taxon>
        <taxon>Salmoninae</taxon>
        <taxon>Salmo</taxon>
    </lineage>
</organism>
<evidence type="ECO:0000313" key="7">
    <source>
        <dbReference type="Proteomes" id="UP000472277"/>
    </source>
</evidence>
<feature type="region of interest" description="Disordered" evidence="4">
    <location>
        <begin position="207"/>
        <end position="226"/>
    </location>
</feature>
<sequence>MASRSLGLHVARKQDAARSGAVERRNLLTVCRFSVKTLIDRSCLDTIDDSSPEFTNFVSILEQILSHRLKGQTTWFGYETHRSFWDYVKAACSKVSHSCIHSIESMENVRSSRAKGRAWIRLVLMEKRLSEYISSALRDFKTTRRWYEDGAIMLDEEAGLLADTLIGLNTIDFSFCLKGEGLNGSCPAVIDYTPYLKSIQRENSISSDEEELRTLGSSGSEKNTPEKMAASTAEAILTEQSSWVCRCKRLEQKYRMALEQKCYLEEMVLCVSNHDLRSRQELTAHLTNQWPSPGAMDTNAVALDTMLFRNRVGQWEEKSFQSLEQLSQTSLEPSHTLNLDTRPASSHWHHHGKEDTPSLIGLCGSLQSVASNKSLASLKSSECLASPTTEMTSPDLTPSVLEPETKRPSTWFGEREPDDLDPGIGTQPF</sequence>
<evidence type="ECO:0000313" key="6">
    <source>
        <dbReference type="Ensembl" id="ENSSTUP00000074528.1"/>
    </source>
</evidence>